<proteinExistence type="inferred from homology"/>
<dbReference type="Gene3D" id="2.30.42.10">
    <property type="match status" value="2"/>
</dbReference>
<evidence type="ECO:0000256" key="6">
    <source>
        <dbReference type="ARBA" id="ARBA00022801"/>
    </source>
</evidence>
<evidence type="ECO:0000256" key="8">
    <source>
        <dbReference type="ARBA" id="ARBA00022989"/>
    </source>
</evidence>
<evidence type="ECO:0000256" key="4">
    <source>
        <dbReference type="ARBA" id="ARBA00022670"/>
    </source>
</evidence>
<dbReference type="InterPro" id="IPR036034">
    <property type="entry name" value="PDZ_sf"/>
</dbReference>
<keyword evidence="9 11" id="KW-0482">Metalloprotease</keyword>
<reference evidence="13 14" key="1">
    <citation type="journal article" date="2016" name="Nat. Commun.">
        <title>Thousands of microbial genomes shed light on interconnected biogeochemical processes in an aquifer system.</title>
        <authorList>
            <person name="Anantharaman K."/>
            <person name="Brown C.T."/>
            <person name="Hug L.A."/>
            <person name="Sharon I."/>
            <person name="Castelle C.J."/>
            <person name="Probst A.J."/>
            <person name="Thomas B.C."/>
            <person name="Singh A."/>
            <person name="Wilkins M.J."/>
            <person name="Karaoz U."/>
            <person name="Brodie E.L."/>
            <person name="Williams K.H."/>
            <person name="Hubbard S.S."/>
            <person name="Banfield J.F."/>
        </authorList>
    </citation>
    <scope>NUCLEOTIDE SEQUENCE [LARGE SCALE GENOMIC DNA]</scope>
</reference>
<evidence type="ECO:0000313" key="14">
    <source>
        <dbReference type="Proteomes" id="UP000179129"/>
    </source>
</evidence>
<dbReference type="CDD" id="cd23081">
    <property type="entry name" value="cpPDZ_EcRseP-like"/>
    <property type="match status" value="1"/>
</dbReference>
<keyword evidence="5 11" id="KW-0812">Transmembrane</keyword>
<dbReference type="GO" id="GO:0046872">
    <property type="term" value="F:metal ion binding"/>
    <property type="evidence" value="ECO:0007669"/>
    <property type="project" value="UniProtKB-KW"/>
</dbReference>
<feature type="transmembrane region" description="Helical" evidence="11">
    <location>
        <begin position="99"/>
        <end position="121"/>
    </location>
</feature>
<dbReference type="Proteomes" id="UP000179129">
    <property type="component" value="Unassembled WGS sequence"/>
</dbReference>
<dbReference type="InterPro" id="IPR008915">
    <property type="entry name" value="Peptidase_M50"/>
</dbReference>
<dbReference type="SUPFAM" id="SSF50156">
    <property type="entry name" value="PDZ domain-like"/>
    <property type="match status" value="2"/>
</dbReference>
<evidence type="ECO:0000256" key="1">
    <source>
        <dbReference type="ARBA" id="ARBA00001947"/>
    </source>
</evidence>
<feature type="transmembrane region" description="Helical" evidence="11">
    <location>
        <begin position="430"/>
        <end position="450"/>
    </location>
</feature>
<feature type="domain" description="PDZ" evidence="12">
    <location>
        <begin position="224"/>
        <end position="255"/>
    </location>
</feature>
<keyword evidence="10 11" id="KW-0472">Membrane</keyword>
<dbReference type="STRING" id="1817867.A3F83_04480"/>
<dbReference type="GO" id="GO:0006508">
    <property type="term" value="P:proteolysis"/>
    <property type="evidence" value="ECO:0007669"/>
    <property type="project" value="UniProtKB-KW"/>
</dbReference>
<gene>
    <name evidence="13" type="ORF">A3F83_04480</name>
</gene>
<protein>
    <recommendedName>
        <fullName evidence="11">Zinc metalloprotease</fullName>
        <ecNumber evidence="11">3.4.24.-</ecNumber>
    </recommendedName>
</protein>
<keyword evidence="11" id="KW-0479">Metal-binding</keyword>
<dbReference type="EC" id="3.4.24.-" evidence="11"/>
<evidence type="ECO:0000256" key="5">
    <source>
        <dbReference type="ARBA" id="ARBA00022692"/>
    </source>
</evidence>
<keyword evidence="7 11" id="KW-0862">Zinc</keyword>
<dbReference type="NCBIfam" id="TIGR00054">
    <property type="entry name" value="RIP metalloprotease RseP"/>
    <property type="match status" value="1"/>
</dbReference>
<evidence type="ECO:0000256" key="9">
    <source>
        <dbReference type="ARBA" id="ARBA00023049"/>
    </source>
</evidence>
<dbReference type="EMBL" id="MFIX01000121">
    <property type="protein sequence ID" value="OGG04431.1"/>
    <property type="molecule type" value="Genomic_DNA"/>
</dbReference>
<keyword evidence="6 11" id="KW-0378">Hydrolase</keyword>
<comment type="similarity">
    <text evidence="3 11">Belongs to the peptidase M50B family.</text>
</comment>
<evidence type="ECO:0000256" key="11">
    <source>
        <dbReference type="RuleBase" id="RU362031"/>
    </source>
</evidence>
<comment type="cofactor">
    <cofactor evidence="1 11">
        <name>Zn(2+)</name>
        <dbReference type="ChEBI" id="CHEBI:29105"/>
    </cofactor>
</comment>
<dbReference type="AlphaFoldDB" id="A0A1F5YW62"/>
<evidence type="ECO:0000256" key="7">
    <source>
        <dbReference type="ARBA" id="ARBA00022833"/>
    </source>
</evidence>
<comment type="caution">
    <text evidence="13">The sequence shown here is derived from an EMBL/GenBank/DDBJ whole genome shotgun (WGS) entry which is preliminary data.</text>
</comment>
<evidence type="ECO:0000256" key="3">
    <source>
        <dbReference type="ARBA" id="ARBA00007931"/>
    </source>
</evidence>
<evidence type="ECO:0000256" key="2">
    <source>
        <dbReference type="ARBA" id="ARBA00004141"/>
    </source>
</evidence>
<dbReference type="PROSITE" id="PS50106">
    <property type="entry name" value="PDZ"/>
    <property type="match status" value="1"/>
</dbReference>
<dbReference type="Pfam" id="PF17820">
    <property type="entry name" value="PDZ_6"/>
    <property type="match status" value="1"/>
</dbReference>
<evidence type="ECO:0000313" key="13">
    <source>
        <dbReference type="EMBL" id="OGG04431.1"/>
    </source>
</evidence>
<evidence type="ECO:0000256" key="10">
    <source>
        <dbReference type="ARBA" id="ARBA00023136"/>
    </source>
</evidence>
<dbReference type="CDD" id="cd06163">
    <property type="entry name" value="S2P-M50_PDZ_RseP-like"/>
    <property type="match status" value="1"/>
</dbReference>
<comment type="subcellular location">
    <subcellularLocation>
        <location evidence="2">Membrane</location>
        <topology evidence="2">Multi-pass membrane protein</topology>
    </subcellularLocation>
</comment>
<keyword evidence="8 11" id="KW-1133">Transmembrane helix</keyword>
<dbReference type="InterPro" id="IPR041489">
    <property type="entry name" value="PDZ_6"/>
</dbReference>
<sequence>MGFTVLVAVFVLGVLIFVHELGHFLAAKLVDVQVLRFSIGLGKPLFSRFWGETEYSLSAIPFGGYVKMAGDDPAEGLEADVEEEQVSTDPARHFENKRVWQRFLIIFAGPLANFLLAVLLYQGIFYFKGAESFDTTVIEAVESKLLLPGMEGIRAGSKILSVNGHKVANWYEVSRNIGDAESAATVLQLEGGEGEGMYTVSVPTPGDTARQQLQDALVPFTLPLVGGVIPGKPAKKAGIERGDLILEIDGQPVRSWLEMTRIIHAKAEVPLSVAVEREGRRFELEVTPEKGSIPQSDGTFKEAGLIGIQPQYELVSLSFTDAVRYGATNSVYMTLFISKSLADLVTGLTTRRISFGQAKDVLGGPVMIGQMAGEWARSGRLWSFMAVLSINLAILNLLPIPVLDGGHLLFLLIEVVRFGRPLSAHQRMRMIQVGLIIVFGLMILATANDLRRILGL</sequence>
<feature type="transmembrane region" description="Helical" evidence="11">
    <location>
        <begin position="381"/>
        <end position="402"/>
    </location>
</feature>
<accession>A0A1F5YW62</accession>
<dbReference type="PANTHER" id="PTHR42837">
    <property type="entry name" value="REGULATOR OF SIGMA-E PROTEASE RSEP"/>
    <property type="match status" value="1"/>
</dbReference>
<dbReference type="GO" id="GO:0004222">
    <property type="term" value="F:metalloendopeptidase activity"/>
    <property type="evidence" value="ECO:0007669"/>
    <property type="project" value="InterPro"/>
</dbReference>
<dbReference type="InterPro" id="IPR001478">
    <property type="entry name" value="PDZ"/>
</dbReference>
<evidence type="ECO:0000259" key="12">
    <source>
        <dbReference type="PROSITE" id="PS50106"/>
    </source>
</evidence>
<dbReference type="GO" id="GO:0016020">
    <property type="term" value="C:membrane"/>
    <property type="evidence" value="ECO:0007669"/>
    <property type="project" value="UniProtKB-SubCell"/>
</dbReference>
<dbReference type="SMART" id="SM00228">
    <property type="entry name" value="PDZ"/>
    <property type="match status" value="1"/>
</dbReference>
<dbReference type="InterPro" id="IPR004387">
    <property type="entry name" value="Pept_M50_Zn"/>
</dbReference>
<dbReference type="Pfam" id="PF02163">
    <property type="entry name" value="Peptidase_M50"/>
    <property type="match status" value="1"/>
</dbReference>
<organism evidence="13 14">
    <name type="scientific">Candidatus Glassbacteria bacterium RIFCSPLOWO2_12_FULL_58_11</name>
    <dbReference type="NCBI Taxonomy" id="1817867"/>
    <lineage>
        <taxon>Bacteria</taxon>
        <taxon>Candidatus Glassiibacteriota</taxon>
    </lineage>
</organism>
<name>A0A1F5YW62_9BACT</name>
<dbReference type="PANTHER" id="PTHR42837:SF2">
    <property type="entry name" value="MEMBRANE METALLOPROTEASE ARASP2, CHLOROPLASTIC-RELATED"/>
    <property type="match status" value="1"/>
</dbReference>
<keyword evidence="4 13" id="KW-0645">Protease</keyword>